<comment type="function">
    <text evidence="5">Involved in endoplasmic reticulum-associated protein degradation (ERAD). Acts as a platform to recruit both UBQLN1 and VCP to the ER during ERAD.</text>
</comment>
<evidence type="ECO:0000256" key="3">
    <source>
        <dbReference type="ARBA" id="ARBA00038812"/>
    </source>
</evidence>
<feature type="compositionally biased region" description="Polar residues" evidence="6">
    <location>
        <begin position="458"/>
        <end position="469"/>
    </location>
</feature>
<dbReference type="AlphaFoldDB" id="A0AAN6MT40"/>
<feature type="compositionally biased region" description="Basic and acidic residues" evidence="6">
    <location>
        <begin position="247"/>
        <end position="266"/>
    </location>
</feature>
<reference evidence="9" key="2">
    <citation type="submission" date="2023-05" db="EMBL/GenBank/DDBJ databases">
        <authorList>
            <consortium name="Lawrence Berkeley National Laboratory"/>
            <person name="Steindorff A."/>
            <person name="Hensen N."/>
            <person name="Bonometti L."/>
            <person name="Westerberg I."/>
            <person name="Brannstrom I.O."/>
            <person name="Guillou S."/>
            <person name="Cros-Aarteil S."/>
            <person name="Calhoun S."/>
            <person name="Haridas S."/>
            <person name="Kuo A."/>
            <person name="Mondo S."/>
            <person name="Pangilinan J."/>
            <person name="Riley R."/>
            <person name="Labutti K."/>
            <person name="Andreopoulos B."/>
            <person name="Lipzen A."/>
            <person name="Chen C."/>
            <person name="Yanf M."/>
            <person name="Daum C."/>
            <person name="Ng V."/>
            <person name="Clum A."/>
            <person name="Ohm R."/>
            <person name="Martin F."/>
            <person name="Silar P."/>
            <person name="Natvig D."/>
            <person name="Lalanne C."/>
            <person name="Gautier V."/>
            <person name="Ament-Velasquez S.L."/>
            <person name="Kruys A."/>
            <person name="Hutchinson M.I."/>
            <person name="Powell A.J."/>
            <person name="Barry K."/>
            <person name="Miller A.N."/>
            <person name="Grigoriev I.V."/>
            <person name="Debuchy R."/>
            <person name="Gladieux P."/>
            <person name="Thoren M.H."/>
            <person name="Johannesson H."/>
        </authorList>
    </citation>
    <scope>NUCLEOTIDE SEQUENCE</scope>
    <source>
        <strain evidence="9">CBS 103.79</strain>
    </source>
</reference>
<comment type="subcellular location">
    <subcellularLocation>
        <location evidence="1">Endoplasmic reticulum membrane</location>
        <topology evidence="1">Peripheral membrane protein</topology>
    </subcellularLocation>
</comment>
<dbReference type="Gene3D" id="3.40.30.10">
    <property type="entry name" value="Glutaredoxin"/>
    <property type="match status" value="1"/>
</dbReference>
<evidence type="ECO:0000313" key="9">
    <source>
        <dbReference type="EMBL" id="KAK3906592.1"/>
    </source>
</evidence>
<dbReference type="PANTHER" id="PTHR46424">
    <property type="entry name" value="UBX DOMAIN-CONTAINING PROTEIN 4"/>
    <property type="match status" value="1"/>
</dbReference>
<accession>A0AAN6MT40</accession>
<dbReference type="Proteomes" id="UP001303889">
    <property type="component" value="Unassembled WGS sequence"/>
</dbReference>
<feature type="domain" description="UBX" evidence="8">
    <location>
        <begin position="282"/>
        <end position="362"/>
    </location>
</feature>
<keyword evidence="7" id="KW-1133">Transmembrane helix</keyword>
<evidence type="ECO:0000256" key="7">
    <source>
        <dbReference type="SAM" id="Phobius"/>
    </source>
</evidence>
<reference evidence="9" key="1">
    <citation type="journal article" date="2023" name="Mol. Phylogenet. Evol.">
        <title>Genome-scale phylogeny and comparative genomics of the fungal order Sordariales.</title>
        <authorList>
            <person name="Hensen N."/>
            <person name="Bonometti L."/>
            <person name="Westerberg I."/>
            <person name="Brannstrom I.O."/>
            <person name="Guillou S."/>
            <person name="Cros-Aarteil S."/>
            <person name="Calhoun S."/>
            <person name="Haridas S."/>
            <person name="Kuo A."/>
            <person name="Mondo S."/>
            <person name="Pangilinan J."/>
            <person name="Riley R."/>
            <person name="LaButti K."/>
            <person name="Andreopoulos B."/>
            <person name="Lipzen A."/>
            <person name="Chen C."/>
            <person name="Yan M."/>
            <person name="Daum C."/>
            <person name="Ng V."/>
            <person name="Clum A."/>
            <person name="Steindorff A."/>
            <person name="Ohm R.A."/>
            <person name="Martin F."/>
            <person name="Silar P."/>
            <person name="Natvig D.O."/>
            <person name="Lalanne C."/>
            <person name="Gautier V."/>
            <person name="Ament-Velasquez S.L."/>
            <person name="Kruys A."/>
            <person name="Hutchinson M.I."/>
            <person name="Powell A.J."/>
            <person name="Barry K."/>
            <person name="Miller A.N."/>
            <person name="Grigoriev I.V."/>
            <person name="Debuchy R."/>
            <person name="Gladieux P."/>
            <person name="Hiltunen Thoren M."/>
            <person name="Johannesson H."/>
        </authorList>
    </citation>
    <scope>NUCLEOTIDE SEQUENCE</scope>
    <source>
        <strain evidence="9">CBS 103.79</strain>
    </source>
</reference>
<evidence type="ECO:0000313" key="10">
    <source>
        <dbReference type="Proteomes" id="UP001303889"/>
    </source>
</evidence>
<dbReference type="PROSITE" id="PS50033">
    <property type="entry name" value="UBX"/>
    <property type="match status" value="1"/>
</dbReference>
<dbReference type="SMART" id="SM00166">
    <property type="entry name" value="UBX"/>
    <property type="match status" value="1"/>
</dbReference>
<feature type="compositionally biased region" description="Polar residues" evidence="6">
    <location>
        <begin position="416"/>
        <end position="434"/>
    </location>
</feature>
<feature type="transmembrane region" description="Helical" evidence="7">
    <location>
        <begin position="390"/>
        <end position="409"/>
    </location>
</feature>
<dbReference type="GO" id="GO:0006986">
    <property type="term" value="P:response to unfolded protein"/>
    <property type="evidence" value="ECO:0007669"/>
    <property type="project" value="UniProtKB-KW"/>
</dbReference>
<comment type="subunit">
    <text evidence="3">Directly interacts with VCP. Interacts with UBQLN1. Forms a complex with VCP and UBQLN1.</text>
</comment>
<comment type="caution">
    <text evidence="9">The sequence shown here is derived from an EMBL/GenBank/DDBJ whole genome shotgun (WGS) entry which is preliminary data.</text>
</comment>
<dbReference type="Pfam" id="PF23187">
    <property type="entry name" value="UBX7_N"/>
    <property type="match status" value="1"/>
</dbReference>
<feature type="region of interest" description="Disordered" evidence="6">
    <location>
        <begin position="247"/>
        <end position="285"/>
    </location>
</feature>
<feature type="compositionally biased region" description="Low complexity" evidence="6">
    <location>
        <begin position="119"/>
        <end position="129"/>
    </location>
</feature>
<dbReference type="CDD" id="cd01767">
    <property type="entry name" value="UBX"/>
    <property type="match status" value="1"/>
</dbReference>
<dbReference type="Gene3D" id="3.10.20.90">
    <property type="entry name" value="Phosphatidylinositol 3-kinase Catalytic Subunit, Chain A, domain 1"/>
    <property type="match status" value="1"/>
</dbReference>
<keyword evidence="7" id="KW-0812">Transmembrane</keyword>
<evidence type="ECO:0000256" key="6">
    <source>
        <dbReference type="SAM" id="MobiDB-lite"/>
    </source>
</evidence>
<dbReference type="GO" id="GO:0036503">
    <property type="term" value="P:ERAD pathway"/>
    <property type="evidence" value="ECO:0007669"/>
    <property type="project" value="TreeGrafter"/>
</dbReference>
<proteinExistence type="predicted"/>
<feature type="compositionally biased region" description="Low complexity" evidence="6">
    <location>
        <begin position="137"/>
        <end position="159"/>
    </location>
</feature>
<dbReference type="PANTHER" id="PTHR46424:SF1">
    <property type="entry name" value="UBX DOMAIN-CONTAINING PROTEIN 4"/>
    <property type="match status" value="1"/>
</dbReference>
<dbReference type="InterPro" id="IPR001012">
    <property type="entry name" value="UBX_dom"/>
</dbReference>
<evidence type="ECO:0000256" key="5">
    <source>
        <dbReference type="ARBA" id="ARBA00046062"/>
    </source>
</evidence>
<organism evidence="9 10">
    <name type="scientific">Staphylotrichum tortipilum</name>
    <dbReference type="NCBI Taxonomy" id="2831512"/>
    <lineage>
        <taxon>Eukaryota</taxon>
        <taxon>Fungi</taxon>
        <taxon>Dikarya</taxon>
        <taxon>Ascomycota</taxon>
        <taxon>Pezizomycotina</taxon>
        <taxon>Sordariomycetes</taxon>
        <taxon>Sordariomycetidae</taxon>
        <taxon>Sordariales</taxon>
        <taxon>Chaetomiaceae</taxon>
        <taxon>Staphylotrichum</taxon>
    </lineage>
</organism>
<name>A0AAN6MT40_9PEZI</name>
<keyword evidence="7" id="KW-0472">Membrane</keyword>
<protein>
    <recommendedName>
        <fullName evidence="4">UBX domain-containing protein 2</fullName>
    </recommendedName>
</protein>
<dbReference type="SUPFAM" id="SSF52833">
    <property type="entry name" value="Thioredoxin-like"/>
    <property type="match status" value="1"/>
</dbReference>
<evidence type="ECO:0000256" key="1">
    <source>
        <dbReference type="ARBA" id="ARBA00004406"/>
    </source>
</evidence>
<evidence type="ECO:0000259" key="8">
    <source>
        <dbReference type="PROSITE" id="PS50033"/>
    </source>
</evidence>
<dbReference type="InterPro" id="IPR036249">
    <property type="entry name" value="Thioredoxin-like_sf"/>
</dbReference>
<evidence type="ECO:0000256" key="4">
    <source>
        <dbReference type="ARBA" id="ARBA00041575"/>
    </source>
</evidence>
<dbReference type="SUPFAM" id="SSF54236">
    <property type="entry name" value="Ubiquitin-like"/>
    <property type="match status" value="1"/>
</dbReference>
<keyword evidence="2" id="KW-0834">Unfolded protein response</keyword>
<gene>
    <name evidence="9" type="ORF">C8A05DRAFT_11682</name>
</gene>
<keyword evidence="10" id="KW-1185">Reference proteome</keyword>
<dbReference type="GO" id="GO:0005789">
    <property type="term" value="C:endoplasmic reticulum membrane"/>
    <property type="evidence" value="ECO:0007669"/>
    <property type="project" value="UniProtKB-SubCell"/>
</dbReference>
<dbReference type="InterPro" id="IPR029071">
    <property type="entry name" value="Ubiquitin-like_domsf"/>
</dbReference>
<feature type="compositionally biased region" description="Basic and acidic residues" evidence="6">
    <location>
        <begin position="172"/>
        <end position="229"/>
    </location>
</feature>
<feature type="region of interest" description="Disordered" evidence="6">
    <location>
        <begin position="416"/>
        <end position="478"/>
    </location>
</feature>
<feature type="region of interest" description="Disordered" evidence="6">
    <location>
        <begin position="111"/>
        <end position="229"/>
    </location>
</feature>
<evidence type="ECO:0000256" key="2">
    <source>
        <dbReference type="ARBA" id="ARBA00023230"/>
    </source>
</evidence>
<sequence>MAFFQGTLQEGIATALQQSKSVVCFVTDSGAESQQWEVEFFPEEEIRALLQSQAVSLRLEAGSVEEGFLAQLYPIPKKPTVVIIRNAELKEYIAAGVSKAEFMRRIKASLTAPQPPPAQATTPASSEIPQPEPAPAPTTSTSLPSQADGSSTSSSGQATPPSPSGSRVQEAITEKDVRLAEKKKADEETARRLAEKGKGRADAGDAKKTDAQSRHAEALKKKQREAREERQRILKAIEVDKAARKAQKAEAESERRASVASEHAESARQALAGSLRRPSTSKHSEHCAIQVRLLDGSTIRNRFASDQTLKAVRDWIDETQEGKEPYTFKVLLTPLPSKKIDATEEGKSLHVLELVPSSTLILVRVPRFTAAFTSAAPAGGAVKSNIFQKLIGYILAIITGFLGAISSFFSSILPTNHSPADSEPSSGRTSQSQAVADATRRRGRIAGMDPTSEHRNEQQFYNGNSTNFEPRTDDDSQQ</sequence>
<dbReference type="Pfam" id="PF00789">
    <property type="entry name" value="UBX"/>
    <property type="match status" value="1"/>
</dbReference>
<dbReference type="EMBL" id="MU855323">
    <property type="protein sequence ID" value="KAK3906592.1"/>
    <property type="molecule type" value="Genomic_DNA"/>
</dbReference>